<evidence type="ECO:0000256" key="8">
    <source>
        <dbReference type="ARBA" id="ARBA00046272"/>
    </source>
</evidence>
<evidence type="ECO:0000259" key="9">
    <source>
        <dbReference type="Pfam" id="PF01789"/>
    </source>
</evidence>
<gene>
    <name evidence="10" type="ORF">HKI87_17g85530</name>
</gene>
<dbReference type="Gene3D" id="3.40.1000.10">
    <property type="entry name" value="Mog1/PsbP, alpha/beta/alpha sandwich"/>
    <property type="match status" value="1"/>
</dbReference>
<dbReference type="EMBL" id="CP151517">
    <property type="protein sequence ID" value="WZN66981.1"/>
    <property type="molecule type" value="Genomic_DNA"/>
</dbReference>
<evidence type="ECO:0000256" key="7">
    <source>
        <dbReference type="ARBA" id="ARBA00035638"/>
    </source>
</evidence>
<protein>
    <submittedName>
        <fullName evidence="10">Photosystem II oxygen-evolving enhancer protein PsbP</fullName>
    </submittedName>
</protein>
<accession>A0AAX4PM83</accession>
<keyword evidence="4" id="KW-0809">Transit peptide</keyword>
<keyword evidence="5" id="KW-0793">Thylakoid</keyword>
<dbReference type="PANTHER" id="PTHR31407">
    <property type="match status" value="1"/>
</dbReference>
<feature type="domain" description="PsbP C-terminal" evidence="9">
    <location>
        <begin position="79"/>
        <end position="250"/>
    </location>
</feature>
<evidence type="ECO:0000256" key="6">
    <source>
        <dbReference type="ARBA" id="ARBA00023276"/>
    </source>
</evidence>
<dbReference type="AlphaFoldDB" id="A0AAX4PM83"/>
<dbReference type="InterPro" id="IPR016123">
    <property type="entry name" value="Mog1/PsbP_a/b/a-sand"/>
</dbReference>
<dbReference type="GO" id="GO:0019898">
    <property type="term" value="C:extrinsic component of membrane"/>
    <property type="evidence" value="ECO:0007669"/>
    <property type="project" value="InterPro"/>
</dbReference>
<keyword evidence="1" id="KW-0150">Chloroplast</keyword>
<keyword evidence="3" id="KW-0934">Plastid</keyword>
<evidence type="ECO:0000313" key="10">
    <source>
        <dbReference type="EMBL" id="WZN66981.1"/>
    </source>
</evidence>
<proteinExistence type="inferred from homology"/>
<dbReference type="PANTHER" id="PTHR31407:SF6">
    <property type="entry name" value="OXYGEN-EVOLVING ENHANCER PROTEIN 2-1, CHLOROPLASTIC"/>
    <property type="match status" value="1"/>
</dbReference>
<dbReference type="GO" id="GO:0009654">
    <property type="term" value="C:photosystem II oxygen evolving complex"/>
    <property type="evidence" value="ECO:0007669"/>
    <property type="project" value="InterPro"/>
</dbReference>
<evidence type="ECO:0000256" key="4">
    <source>
        <dbReference type="ARBA" id="ARBA00022946"/>
    </source>
</evidence>
<keyword evidence="11" id="KW-1185">Reference proteome</keyword>
<comment type="subcellular location">
    <subcellularLocation>
        <location evidence="8">Plastid</location>
        <location evidence="8">Chloroplast thylakoid</location>
    </subcellularLocation>
</comment>
<evidence type="ECO:0000256" key="1">
    <source>
        <dbReference type="ARBA" id="ARBA00022528"/>
    </source>
</evidence>
<dbReference type="GO" id="GO:0005509">
    <property type="term" value="F:calcium ion binding"/>
    <property type="evidence" value="ECO:0007669"/>
    <property type="project" value="InterPro"/>
</dbReference>
<dbReference type="InterPro" id="IPR002683">
    <property type="entry name" value="PsbP_C"/>
</dbReference>
<organism evidence="10 11">
    <name type="scientific">Chloropicon roscoffensis</name>
    <dbReference type="NCBI Taxonomy" id="1461544"/>
    <lineage>
        <taxon>Eukaryota</taxon>
        <taxon>Viridiplantae</taxon>
        <taxon>Chlorophyta</taxon>
        <taxon>Chloropicophyceae</taxon>
        <taxon>Chloropicales</taxon>
        <taxon>Chloropicaceae</taxon>
        <taxon>Chloropicon</taxon>
    </lineage>
</organism>
<dbReference type="GO" id="GO:0009534">
    <property type="term" value="C:chloroplast thylakoid"/>
    <property type="evidence" value="ECO:0007669"/>
    <property type="project" value="UniProtKB-SubCell"/>
</dbReference>
<evidence type="ECO:0000256" key="3">
    <source>
        <dbReference type="ARBA" id="ARBA00022640"/>
    </source>
</evidence>
<name>A0AAX4PM83_9CHLO</name>
<sequence>MNCTSKIASSARVVKAPAPRASARNVVARASANQDQVSRRASLGFLAGAAALGLNANPSLAAYGEAANVFGSKSGNFTGFTPYEGDGYSLLIPAKWNPSKEKDFPGTDLRYEDNFDAVNNLVVTINPTSKSKITDFGGQDAFLNEISYILGNSAMATGFESKSEGGFKANTVAAASILGTSVRKDKEGKEYYTYEILTRTADGDEGGRHQLIAATVSKGNLYIIKIQAGDKRWFKGAKTECLGTWESFTVV</sequence>
<keyword evidence="6" id="KW-0604">Photosystem II</keyword>
<keyword evidence="2" id="KW-0602">Photosynthesis</keyword>
<evidence type="ECO:0000313" key="11">
    <source>
        <dbReference type="Proteomes" id="UP001472866"/>
    </source>
</evidence>
<dbReference type="GO" id="GO:0015979">
    <property type="term" value="P:photosynthesis"/>
    <property type="evidence" value="ECO:0007669"/>
    <property type="project" value="UniProtKB-KW"/>
</dbReference>
<reference evidence="10 11" key="1">
    <citation type="submission" date="2024-03" db="EMBL/GenBank/DDBJ databases">
        <title>Complete genome sequence of the green alga Chloropicon roscoffensis RCC1871.</title>
        <authorList>
            <person name="Lemieux C."/>
            <person name="Pombert J.-F."/>
            <person name="Otis C."/>
            <person name="Turmel M."/>
        </authorList>
    </citation>
    <scope>NUCLEOTIDE SEQUENCE [LARGE SCALE GENOMIC DNA]</scope>
    <source>
        <strain evidence="10 11">RCC1871</strain>
    </source>
</reference>
<dbReference type="Pfam" id="PF01789">
    <property type="entry name" value="PsbP"/>
    <property type="match status" value="1"/>
</dbReference>
<evidence type="ECO:0000256" key="2">
    <source>
        <dbReference type="ARBA" id="ARBA00022531"/>
    </source>
</evidence>
<evidence type="ECO:0000256" key="5">
    <source>
        <dbReference type="ARBA" id="ARBA00023078"/>
    </source>
</evidence>
<comment type="similarity">
    <text evidence="7">Belongs to the PsbP family.</text>
</comment>
<dbReference type="Proteomes" id="UP001472866">
    <property type="component" value="Chromosome 17"/>
</dbReference>
<dbReference type="SUPFAM" id="SSF55724">
    <property type="entry name" value="Mog1p/PsbP-like"/>
    <property type="match status" value="1"/>
</dbReference>